<feature type="active site" evidence="5">
    <location>
        <position position="244"/>
    </location>
</feature>
<evidence type="ECO:0000256" key="3">
    <source>
        <dbReference type="ARBA" id="ARBA00024226"/>
    </source>
</evidence>
<evidence type="ECO:0000256" key="5">
    <source>
        <dbReference type="PROSITE-ProRule" id="PRU10007"/>
    </source>
</evidence>
<evidence type="ECO:0000256" key="6">
    <source>
        <dbReference type="RuleBase" id="RU003345"/>
    </source>
</evidence>
<dbReference type="RefSeq" id="WP_011749524.1">
    <property type="nucleotide sequence ID" value="NC_008687.1"/>
</dbReference>
<dbReference type="Gene3D" id="3.40.309.10">
    <property type="entry name" value="Aldehyde Dehydrogenase, Chain A, domain 2"/>
    <property type="match status" value="1"/>
</dbReference>
<feature type="domain" description="Aldehyde dehydrogenase" evidence="7">
    <location>
        <begin position="12"/>
        <end position="468"/>
    </location>
</feature>
<dbReference type="InterPro" id="IPR016161">
    <property type="entry name" value="Ald_DH/histidinol_DH"/>
</dbReference>
<dbReference type="KEGG" id="pde:Pden_3260"/>
<dbReference type="InterPro" id="IPR016162">
    <property type="entry name" value="Ald_DH_N"/>
</dbReference>
<dbReference type="OrthoDB" id="9812625at2"/>
<dbReference type="PANTHER" id="PTHR42804">
    <property type="entry name" value="ALDEHYDE DEHYDROGENASE"/>
    <property type="match status" value="1"/>
</dbReference>
<dbReference type="InterPro" id="IPR029510">
    <property type="entry name" value="Ald_DH_CS_GLU"/>
</dbReference>
<proteinExistence type="inferred from homology"/>
<evidence type="ECO:0000313" key="8">
    <source>
        <dbReference type="EMBL" id="ABL71339.1"/>
    </source>
</evidence>
<dbReference type="Pfam" id="PF00171">
    <property type="entry name" value="Aldedh"/>
    <property type="match status" value="1"/>
</dbReference>
<dbReference type="EC" id="1.2.1.3" evidence="3"/>
<dbReference type="InterPro" id="IPR016163">
    <property type="entry name" value="Ald_DH_C"/>
</dbReference>
<dbReference type="Proteomes" id="UP000000361">
    <property type="component" value="Chromosome 2"/>
</dbReference>
<dbReference type="EnsemblBacteria" id="ABL71339">
    <property type="protein sequence ID" value="ABL71339"/>
    <property type="gene ID" value="Pden_3260"/>
</dbReference>
<evidence type="ECO:0000313" key="9">
    <source>
        <dbReference type="Proteomes" id="UP000000361"/>
    </source>
</evidence>
<dbReference type="GO" id="GO:0004029">
    <property type="term" value="F:aldehyde dehydrogenase (NAD+) activity"/>
    <property type="evidence" value="ECO:0007669"/>
    <property type="project" value="UniProtKB-EC"/>
</dbReference>
<evidence type="ECO:0000259" key="7">
    <source>
        <dbReference type="Pfam" id="PF00171"/>
    </source>
</evidence>
<protein>
    <recommendedName>
        <fullName evidence="3">aldehyde dehydrogenase (NAD(+))</fullName>
        <ecNumber evidence="3">1.2.1.3</ecNumber>
    </recommendedName>
</protein>
<organism evidence="8 9">
    <name type="scientific">Paracoccus denitrificans (strain Pd 1222)</name>
    <dbReference type="NCBI Taxonomy" id="318586"/>
    <lineage>
        <taxon>Bacteria</taxon>
        <taxon>Pseudomonadati</taxon>
        <taxon>Pseudomonadota</taxon>
        <taxon>Alphaproteobacteria</taxon>
        <taxon>Rhodobacterales</taxon>
        <taxon>Paracoccaceae</taxon>
        <taxon>Paracoccus</taxon>
    </lineage>
</organism>
<comment type="catalytic activity">
    <reaction evidence="4">
        <text>an aldehyde + NAD(+) + H2O = a carboxylate + NADH + 2 H(+)</text>
        <dbReference type="Rhea" id="RHEA:16185"/>
        <dbReference type="ChEBI" id="CHEBI:15377"/>
        <dbReference type="ChEBI" id="CHEBI:15378"/>
        <dbReference type="ChEBI" id="CHEBI:17478"/>
        <dbReference type="ChEBI" id="CHEBI:29067"/>
        <dbReference type="ChEBI" id="CHEBI:57540"/>
        <dbReference type="ChEBI" id="CHEBI:57945"/>
        <dbReference type="EC" id="1.2.1.3"/>
    </reaction>
</comment>
<dbReference type="SUPFAM" id="SSF53720">
    <property type="entry name" value="ALDH-like"/>
    <property type="match status" value="1"/>
</dbReference>
<evidence type="ECO:0000256" key="4">
    <source>
        <dbReference type="ARBA" id="ARBA00049194"/>
    </source>
</evidence>
<evidence type="ECO:0000256" key="1">
    <source>
        <dbReference type="ARBA" id="ARBA00009986"/>
    </source>
</evidence>
<dbReference type="PROSITE" id="PS00070">
    <property type="entry name" value="ALDEHYDE_DEHYDR_CYS"/>
    <property type="match status" value="1"/>
</dbReference>
<dbReference type="eggNOG" id="COG1012">
    <property type="taxonomic scope" value="Bacteria"/>
</dbReference>
<reference evidence="9" key="1">
    <citation type="submission" date="2006-12" db="EMBL/GenBank/DDBJ databases">
        <title>Complete sequence of chromosome 2 of Paracoccus denitrificans PD1222.</title>
        <authorList>
            <person name="Copeland A."/>
            <person name="Lucas S."/>
            <person name="Lapidus A."/>
            <person name="Barry K."/>
            <person name="Detter J.C."/>
            <person name="Glavina del Rio T."/>
            <person name="Hammon N."/>
            <person name="Israni S."/>
            <person name="Dalin E."/>
            <person name="Tice H."/>
            <person name="Pitluck S."/>
            <person name="Munk A.C."/>
            <person name="Brettin T."/>
            <person name="Bruce D."/>
            <person name="Han C."/>
            <person name="Tapia R."/>
            <person name="Gilna P."/>
            <person name="Schmutz J."/>
            <person name="Larimer F."/>
            <person name="Land M."/>
            <person name="Hauser L."/>
            <person name="Kyrpides N."/>
            <person name="Lykidis A."/>
            <person name="Spiro S."/>
            <person name="Richardson D.J."/>
            <person name="Moir J.W.B."/>
            <person name="Ferguson S.J."/>
            <person name="van Spanning R.J.M."/>
            <person name="Richardson P."/>
        </authorList>
    </citation>
    <scope>NUCLEOTIDE SEQUENCE [LARGE SCALE GENOMIC DNA]</scope>
    <source>
        <strain evidence="9">Pd 1222</strain>
    </source>
</reference>
<dbReference type="AlphaFoldDB" id="A1B745"/>
<keyword evidence="9" id="KW-1185">Reference proteome</keyword>
<dbReference type="PANTHER" id="PTHR42804:SF1">
    <property type="entry name" value="ALDEHYDE DEHYDROGENASE-RELATED"/>
    <property type="match status" value="1"/>
</dbReference>
<dbReference type="EMBL" id="CP000490">
    <property type="protein sequence ID" value="ABL71339.1"/>
    <property type="molecule type" value="Genomic_DNA"/>
</dbReference>
<gene>
    <name evidence="8" type="ordered locus">Pden_3260</name>
</gene>
<dbReference type="STRING" id="318586.Pden_3260"/>
<dbReference type="HOGENOM" id="CLU_005391_0_2_5"/>
<dbReference type="Gene3D" id="3.40.605.10">
    <property type="entry name" value="Aldehyde Dehydrogenase, Chain A, domain 1"/>
    <property type="match status" value="1"/>
</dbReference>
<evidence type="ECO:0000256" key="2">
    <source>
        <dbReference type="ARBA" id="ARBA00023002"/>
    </source>
</evidence>
<dbReference type="InterPro" id="IPR016160">
    <property type="entry name" value="Ald_DH_CS_CYS"/>
</dbReference>
<dbReference type="PROSITE" id="PS00687">
    <property type="entry name" value="ALDEHYDE_DEHYDR_GLU"/>
    <property type="match status" value="1"/>
</dbReference>
<comment type="similarity">
    <text evidence="1 6">Belongs to the aldehyde dehydrogenase family.</text>
</comment>
<dbReference type="CDD" id="cd07138">
    <property type="entry name" value="ALDH_CddD_SSP0762"/>
    <property type="match status" value="1"/>
</dbReference>
<sequence>MECNNILVGGTWVPSEAEARIEAINPATEEVVARIPDGTSGDVDRATAAAVASFERWSQSSLDERKAVLNRLADLIDRDREPLLRNMVAESGLPITPAGRSQVDGASDELRLMAEVVDQIDWATHYGSSRVVRQAAGVTGAITAWNAPLRSIISKAGAAIAAGCTVVVKPSEVTPLSAIALADLFGEAGAPDGVFNLVLGRGPVIGEAIASHPDIEVVSLTGSVRAGQRVMELASRMVKRVHLELGGKSANVVLRDADVERAVQVGIEDAFRNTGQACGALTRVVVPRPSLAKAEAAAVAKVESYVVGDPMDPATTIGPVATASQFRRVRDYIDIGQAEGARLLVGGSDRPKGLNRGYYVNPTVFTGDNFMRIAREEIFGPVVVIIPYEDETEALQIANDCDYGLAGAVWAADTDRARAFAQRMRAGRIRVNGTAISKYAPHGGFKLSGIGREWGRYGIEEFLEYQSIHG</sequence>
<keyword evidence="2 6" id="KW-0560">Oxidoreductase</keyword>
<dbReference type="GeneID" id="93452928"/>
<dbReference type="InterPro" id="IPR015590">
    <property type="entry name" value="Aldehyde_DH_dom"/>
</dbReference>
<accession>A1B745</accession>
<name>A1B745_PARDP</name>
<dbReference type="FunFam" id="3.40.605.10:FF:000007">
    <property type="entry name" value="NAD/NADP-dependent betaine aldehyde dehydrogenase"/>
    <property type="match status" value="1"/>
</dbReference>